<keyword evidence="4" id="KW-1003">Cell membrane</keyword>
<feature type="transmembrane region" description="Helical" evidence="8">
    <location>
        <begin position="245"/>
        <end position="270"/>
    </location>
</feature>
<evidence type="ECO:0000256" key="6">
    <source>
        <dbReference type="ARBA" id="ARBA00022989"/>
    </source>
</evidence>
<dbReference type="Gene3D" id="1.20.1250.20">
    <property type="entry name" value="MFS general substrate transporter like domains"/>
    <property type="match status" value="1"/>
</dbReference>
<feature type="transmembrane region" description="Helical" evidence="8">
    <location>
        <begin position="57"/>
        <end position="76"/>
    </location>
</feature>
<feature type="transmembrane region" description="Helical" evidence="8">
    <location>
        <begin position="176"/>
        <end position="195"/>
    </location>
</feature>
<evidence type="ECO:0000256" key="8">
    <source>
        <dbReference type="SAM" id="Phobius"/>
    </source>
</evidence>
<dbReference type="Pfam" id="PF07690">
    <property type="entry name" value="MFS_1"/>
    <property type="match status" value="1"/>
</dbReference>
<dbReference type="PROSITE" id="PS50850">
    <property type="entry name" value="MFS"/>
    <property type="match status" value="1"/>
</dbReference>
<dbReference type="OrthoDB" id="9771737at2"/>
<evidence type="ECO:0000256" key="7">
    <source>
        <dbReference type="ARBA" id="ARBA00023136"/>
    </source>
</evidence>
<dbReference type="PANTHER" id="PTHR42718:SF9">
    <property type="entry name" value="MAJOR FACILITATOR SUPERFAMILY MULTIDRUG TRANSPORTER MFSC"/>
    <property type="match status" value="1"/>
</dbReference>
<reference evidence="10 11" key="1">
    <citation type="submission" date="2019-09" db="EMBL/GenBank/DDBJ databases">
        <title>Genome sequence of Rhodovastum atsumiense, a diverse member of the Acetobacteraceae family of non-sulfur purple photosynthetic bacteria.</title>
        <authorList>
            <person name="Meyer T."/>
            <person name="Kyndt J."/>
        </authorList>
    </citation>
    <scope>NUCLEOTIDE SEQUENCE [LARGE SCALE GENOMIC DNA]</scope>
    <source>
        <strain evidence="10 11">DSM 21279</strain>
    </source>
</reference>
<dbReference type="InterPro" id="IPR004638">
    <property type="entry name" value="EmrB-like"/>
</dbReference>
<feature type="transmembrane region" description="Helical" evidence="8">
    <location>
        <begin position="27"/>
        <end position="50"/>
    </location>
</feature>
<dbReference type="NCBIfam" id="TIGR00711">
    <property type="entry name" value="efflux_EmrB"/>
    <property type="match status" value="1"/>
</dbReference>
<feature type="transmembrane region" description="Helical" evidence="8">
    <location>
        <begin position="145"/>
        <end position="164"/>
    </location>
</feature>
<dbReference type="CDD" id="cd17503">
    <property type="entry name" value="MFS_LmrB_MDR_like"/>
    <property type="match status" value="1"/>
</dbReference>
<dbReference type="AlphaFoldDB" id="A0A5M6IP85"/>
<evidence type="ECO:0000313" key="10">
    <source>
        <dbReference type="EMBL" id="KAA5610061.1"/>
    </source>
</evidence>
<dbReference type="InterPro" id="IPR011701">
    <property type="entry name" value="MFS"/>
</dbReference>
<evidence type="ECO:0000256" key="3">
    <source>
        <dbReference type="ARBA" id="ARBA00022448"/>
    </source>
</evidence>
<gene>
    <name evidence="10" type="ORF">F1189_21155</name>
</gene>
<accession>A0A5M6IP85</accession>
<keyword evidence="11" id="KW-1185">Reference proteome</keyword>
<evidence type="ECO:0000256" key="1">
    <source>
        <dbReference type="ARBA" id="ARBA00004651"/>
    </source>
</evidence>
<name>A0A5M6IP85_9PROT</name>
<dbReference type="InterPro" id="IPR036259">
    <property type="entry name" value="MFS_trans_sf"/>
</dbReference>
<evidence type="ECO:0000256" key="5">
    <source>
        <dbReference type="ARBA" id="ARBA00022692"/>
    </source>
</evidence>
<protein>
    <submittedName>
        <fullName evidence="10">DHA2 family efflux MFS transporter permease subunit</fullName>
    </submittedName>
</protein>
<dbReference type="GO" id="GO:0022857">
    <property type="term" value="F:transmembrane transporter activity"/>
    <property type="evidence" value="ECO:0007669"/>
    <property type="project" value="InterPro"/>
</dbReference>
<feature type="transmembrane region" description="Helical" evidence="8">
    <location>
        <begin position="82"/>
        <end position="104"/>
    </location>
</feature>
<keyword evidence="6 8" id="KW-1133">Transmembrane helix</keyword>
<feature type="transmembrane region" description="Helical" evidence="8">
    <location>
        <begin position="116"/>
        <end position="139"/>
    </location>
</feature>
<comment type="similarity">
    <text evidence="2">Belongs to the major facilitator superfamily. EmrB family.</text>
</comment>
<dbReference type="SUPFAM" id="SSF103473">
    <property type="entry name" value="MFS general substrate transporter"/>
    <property type="match status" value="1"/>
</dbReference>
<dbReference type="InterPro" id="IPR020846">
    <property type="entry name" value="MFS_dom"/>
</dbReference>
<sequence length="477" mass="50395">MQGLDSTITNVALPYMQAGLMAGSDQITWVLTSYVIAAAVMTAPVGWLAARLGRRRLFITCLAGFTLASMLCGAAQTLGQMVAFRLLQGIFGAAFVPLSQATMLDTFPMERRAEAMAVWGIGVMVGPVLGPVLGGWLTGLGDWRWVFYVNLPVGVLAMLGLVAVMPPDRPDPARGFDWTGFLALALGIGALQLLLDRGEGLDWFAAPEIMAEAMLAVLGFYLFGVHMLTAPRPFLPPAMFRDTNLVMALLATFLNGTVLLASTALLAGYLQKLAGYPVEAAGLAMMPRGLGTMAGMLLAGWLGRRVDQRRLMALGVLLLAWSVHEMSQWTPEIEGTRLAATLALQGFATGLSSNPLSVLAYATLAPHWRGDAAGLIALFRNTGNAVGVSVTAVVLARMAQVSHAELAAHVTPFNRLLQDGSATARLLGPGSATGPWLLEGMIGHAAAVIAASDTWRLLTVAALLPLPLIALMRRPGS</sequence>
<keyword evidence="7 8" id="KW-0472">Membrane</keyword>
<evidence type="ECO:0000256" key="4">
    <source>
        <dbReference type="ARBA" id="ARBA00022475"/>
    </source>
</evidence>
<dbReference type="Proteomes" id="UP000325255">
    <property type="component" value="Unassembled WGS sequence"/>
</dbReference>
<feature type="transmembrane region" description="Helical" evidence="8">
    <location>
        <begin position="201"/>
        <end position="224"/>
    </location>
</feature>
<dbReference type="GO" id="GO:0005886">
    <property type="term" value="C:plasma membrane"/>
    <property type="evidence" value="ECO:0007669"/>
    <property type="project" value="UniProtKB-SubCell"/>
</dbReference>
<evidence type="ECO:0000256" key="2">
    <source>
        <dbReference type="ARBA" id="ARBA00008537"/>
    </source>
</evidence>
<dbReference type="EMBL" id="VWPK01000039">
    <property type="protein sequence ID" value="KAA5610061.1"/>
    <property type="molecule type" value="Genomic_DNA"/>
</dbReference>
<dbReference type="Gene3D" id="1.20.1720.10">
    <property type="entry name" value="Multidrug resistance protein D"/>
    <property type="match status" value="1"/>
</dbReference>
<keyword evidence="3" id="KW-0813">Transport</keyword>
<feature type="transmembrane region" description="Helical" evidence="8">
    <location>
        <begin position="282"/>
        <end position="302"/>
    </location>
</feature>
<comment type="subcellular location">
    <subcellularLocation>
        <location evidence="1">Cell membrane</location>
        <topology evidence="1">Multi-pass membrane protein</topology>
    </subcellularLocation>
</comment>
<keyword evidence="5 8" id="KW-0812">Transmembrane</keyword>
<comment type="caution">
    <text evidence="10">The sequence shown here is derived from an EMBL/GenBank/DDBJ whole genome shotgun (WGS) entry which is preliminary data.</text>
</comment>
<evidence type="ECO:0000259" key="9">
    <source>
        <dbReference type="PROSITE" id="PS50850"/>
    </source>
</evidence>
<feature type="domain" description="Major facilitator superfamily (MFS) profile" evidence="9">
    <location>
        <begin position="1"/>
        <end position="477"/>
    </location>
</feature>
<dbReference type="PANTHER" id="PTHR42718">
    <property type="entry name" value="MAJOR FACILITATOR SUPERFAMILY MULTIDRUG TRANSPORTER MFSC"/>
    <property type="match status" value="1"/>
</dbReference>
<proteinExistence type="inferred from homology"/>
<organism evidence="10 11">
    <name type="scientific">Rhodovastum atsumiense</name>
    <dbReference type="NCBI Taxonomy" id="504468"/>
    <lineage>
        <taxon>Bacteria</taxon>
        <taxon>Pseudomonadati</taxon>
        <taxon>Pseudomonadota</taxon>
        <taxon>Alphaproteobacteria</taxon>
        <taxon>Acetobacterales</taxon>
        <taxon>Acetobacteraceae</taxon>
        <taxon>Rhodovastum</taxon>
    </lineage>
</organism>
<evidence type="ECO:0000313" key="11">
    <source>
        <dbReference type="Proteomes" id="UP000325255"/>
    </source>
</evidence>